<feature type="chain" id="PRO_5047341907" evidence="2">
    <location>
        <begin position="27"/>
        <end position="555"/>
    </location>
</feature>
<comment type="caution">
    <text evidence="4">The sequence shown here is derived from an EMBL/GenBank/DDBJ whole genome shotgun (WGS) entry which is preliminary data.</text>
</comment>
<dbReference type="InterPro" id="IPR011519">
    <property type="entry name" value="UnbV_ASPIC"/>
</dbReference>
<keyword evidence="5" id="KW-1185">Reference proteome</keyword>
<evidence type="ECO:0000259" key="3">
    <source>
        <dbReference type="Pfam" id="PF07593"/>
    </source>
</evidence>
<dbReference type="PANTHER" id="PTHR16026">
    <property type="entry name" value="CARTILAGE ACIDIC PROTEIN 1"/>
    <property type="match status" value="1"/>
</dbReference>
<sequence length="555" mass="61546">MMYKFSALSSIIFGLLLSLSVTDLQAEFFHDVTDELAINFQHRDDRDGQYQFTETSGSGTAWLDFDADGDLDLLFLNGSNNRPDSGQATSHVLYEQHNQRFKPTTLQSGILNTSKAMGVCAADVNDDRLVDLYITHYGQDYLYLSQSGSKRTSIFKAVIIDTDPAKNQWSTSCAFGDVDNDGDLDLYVTRYVEYTMNGNSDCVTTATSGYCNPLAYQGQQDALFINNGLGSFTEESLQRGILNTRQDRGYGVVMTDYDHDQDLDIYVANDGSQNRLYVNNGQGTFTDQGLMSGTALNRSGRPEAGMGIALGDVNNDGYPDFLVTHFSMESNTLYINQKNGFFSDATNQYGLFKPSYSLVGWGTLFSDVNNDGFEDLIIVNGNLDDQFTNALNPEISYAQPNQIMLNQAGQRFNILPVSRAFGSGPHRSSRGLAMGDFNNDGLADLSINNVNDRAQIYTNKHKTNNNWLGVSLVGPASNHYAIGAKVIITTNDLRLQKEVVSGGSFLSQSDFRLIFGLQQSGDSVKLSVIWPDGKQSNHFMESLNRYHEIHYPRQH</sequence>
<gene>
    <name evidence="4" type="ORF">ACFODZ_15670</name>
</gene>
<dbReference type="EMBL" id="JBHRTS010000009">
    <property type="protein sequence ID" value="MFC3195693.1"/>
    <property type="molecule type" value="Genomic_DNA"/>
</dbReference>
<dbReference type="InterPro" id="IPR013517">
    <property type="entry name" value="FG-GAP"/>
</dbReference>
<dbReference type="RefSeq" id="WP_077412348.1">
    <property type="nucleotide sequence ID" value="NZ_JBHRTS010000009.1"/>
</dbReference>
<name>A0ABV7JC38_9GAMM</name>
<dbReference type="Pfam" id="PF07593">
    <property type="entry name" value="UnbV_ASPIC"/>
    <property type="match status" value="1"/>
</dbReference>
<evidence type="ECO:0000313" key="4">
    <source>
        <dbReference type="EMBL" id="MFC3195693.1"/>
    </source>
</evidence>
<evidence type="ECO:0000256" key="1">
    <source>
        <dbReference type="ARBA" id="ARBA00022729"/>
    </source>
</evidence>
<keyword evidence="1 2" id="KW-0732">Signal</keyword>
<feature type="domain" description="ASPIC/UnbV" evidence="3">
    <location>
        <begin position="481"/>
        <end position="537"/>
    </location>
</feature>
<organism evidence="4 5">
    <name type="scientific">Marinicella sediminis</name>
    <dbReference type="NCBI Taxonomy" id="1792834"/>
    <lineage>
        <taxon>Bacteria</taxon>
        <taxon>Pseudomonadati</taxon>
        <taxon>Pseudomonadota</taxon>
        <taxon>Gammaproteobacteria</taxon>
        <taxon>Lysobacterales</taxon>
        <taxon>Marinicellaceae</taxon>
        <taxon>Marinicella</taxon>
    </lineage>
</organism>
<evidence type="ECO:0000256" key="2">
    <source>
        <dbReference type="SAM" id="SignalP"/>
    </source>
</evidence>
<dbReference type="InterPro" id="IPR028994">
    <property type="entry name" value="Integrin_alpha_N"/>
</dbReference>
<dbReference type="PANTHER" id="PTHR16026:SF0">
    <property type="entry name" value="CARTILAGE ACIDIC PROTEIN 1"/>
    <property type="match status" value="1"/>
</dbReference>
<accession>A0ABV7JC38</accession>
<reference evidence="5" key="1">
    <citation type="journal article" date="2019" name="Int. J. Syst. Evol. Microbiol.">
        <title>The Global Catalogue of Microorganisms (GCM) 10K type strain sequencing project: providing services to taxonomists for standard genome sequencing and annotation.</title>
        <authorList>
            <consortium name="The Broad Institute Genomics Platform"/>
            <consortium name="The Broad Institute Genome Sequencing Center for Infectious Disease"/>
            <person name="Wu L."/>
            <person name="Ma J."/>
        </authorList>
    </citation>
    <scope>NUCLEOTIDE SEQUENCE [LARGE SCALE GENOMIC DNA]</scope>
    <source>
        <strain evidence="5">KCTC 42953</strain>
    </source>
</reference>
<dbReference type="Pfam" id="PF13517">
    <property type="entry name" value="FG-GAP_3"/>
    <property type="match status" value="3"/>
</dbReference>
<feature type="signal peptide" evidence="2">
    <location>
        <begin position="1"/>
        <end position="26"/>
    </location>
</feature>
<protein>
    <submittedName>
        <fullName evidence="4">CRTAC1 family protein</fullName>
    </submittedName>
</protein>
<evidence type="ECO:0000313" key="5">
    <source>
        <dbReference type="Proteomes" id="UP001595533"/>
    </source>
</evidence>
<dbReference type="Proteomes" id="UP001595533">
    <property type="component" value="Unassembled WGS sequence"/>
</dbReference>
<dbReference type="SUPFAM" id="SSF69318">
    <property type="entry name" value="Integrin alpha N-terminal domain"/>
    <property type="match status" value="1"/>
</dbReference>
<proteinExistence type="predicted"/>
<dbReference type="InterPro" id="IPR027039">
    <property type="entry name" value="Crtac1"/>
</dbReference>
<dbReference type="Gene3D" id="2.130.10.130">
    <property type="entry name" value="Integrin alpha, N-terminal"/>
    <property type="match status" value="3"/>
</dbReference>